<accession>A0A972FE41</accession>
<evidence type="ECO:0000313" key="5">
    <source>
        <dbReference type="EMBL" id="NMG05084.1"/>
    </source>
</evidence>
<comment type="caution">
    <text evidence="5">The sequence shown here is derived from an EMBL/GenBank/DDBJ whole genome shotgun (WGS) entry which is preliminary data.</text>
</comment>
<dbReference type="PROSITE" id="PS50887">
    <property type="entry name" value="GGDEF"/>
    <property type="match status" value="1"/>
</dbReference>
<dbReference type="Proteomes" id="UP000599523">
    <property type="component" value="Unassembled WGS sequence"/>
</dbReference>
<dbReference type="EC" id="2.7.7.65" evidence="1"/>
<evidence type="ECO:0000259" key="4">
    <source>
        <dbReference type="PROSITE" id="PS50887"/>
    </source>
</evidence>
<feature type="transmembrane region" description="Helical" evidence="3">
    <location>
        <begin position="27"/>
        <end position="46"/>
    </location>
</feature>
<reference evidence="5" key="1">
    <citation type="submission" date="2019-12" db="EMBL/GenBank/DDBJ databases">
        <title>Comparative genomics gives insights into the taxonomy of the Azoarcus-Aromatoleum group and reveals separate origins of nif in the plant-associated Azoarcus and non-plant-associated Aromatoleum sub-groups.</title>
        <authorList>
            <person name="Lafos M."/>
            <person name="Maluk M."/>
            <person name="Batista M."/>
            <person name="Junghare M."/>
            <person name="Carmona M."/>
            <person name="Faoro H."/>
            <person name="Cruz L.M."/>
            <person name="Battistoni F."/>
            <person name="De Souza E."/>
            <person name="Pedrosa F."/>
            <person name="Chen W.-M."/>
            <person name="Poole P.S."/>
            <person name="Dixon R.A."/>
            <person name="James E.K."/>
        </authorList>
    </citation>
    <scope>NUCLEOTIDE SEQUENCE</scope>
    <source>
        <strain evidence="5">NSC3</strain>
    </source>
</reference>
<keyword evidence="6" id="KW-1185">Reference proteome</keyword>
<dbReference type="InterPro" id="IPR043128">
    <property type="entry name" value="Rev_trsase/Diguanyl_cyclase"/>
</dbReference>
<dbReference type="FunFam" id="3.30.70.270:FF:000001">
    <property type="entry name" value="Diguanylate cyclase domain protein"/>
    <property type="match status" value="1"/>
</dbReference>
<evidence type="ECO:0000256" key="1">
    <source>
        <dbReference type="ARBA" id="ARBA00012528"/>
    </source>
</evidence>
<evidence type="ECO:0000256" key="2">
    <source>
        <dbReference type="ARBA" id="ARBA00034247"/>
    </source>
</evidence>
<dbReference type="PANTHER" id="PTHR45138:SF9">
    <property type="entry name" value="DIGUANYLATE CYCLASE DGCM-RELATED"/>
    <property type="match status" value="1"/>
</dbReference>
<dbReference type="SMART" id="SM00267">
    <property type="entry name" value="GGDEF"/>
    <property type="match status" value="1"/>
</dbReference>
<dbReference type="CDD" id="cd01949">
    <property type="entry name" value="GGDEF"/>
    <property type="match status" value="1"/>
</dbReference>
<evidence type="ECO:0000313" key="6">
    <source>
        <dbReference type="Proteomes" id="UP000599523"/>
    </source>
</evidence>
<name>A0A972FE41_9RHOO</name>
<dbReference type="Pfam" id="PF00990">
    <property type="entry name" value="GGDEF"/>
    <property type="match status" value="1"/>
</dbReference>
<feature type="transmembrane region" description="Helical" evidence="3">
    <location>
        <begin position="94"/>
        <end position="111"/>
    </location>
</feature>
<dbReference type="InterPro" id="IPR050469">
    <property type="entry name" value="Diguanylate_Cyclase"/>
</dbReference>
<dbReference type="InterPro" id="IPR000160">
    <property type="entry name" value="GGDEF_dom"/>
</dbReference>
<dbReference type="AlphaFoldDB" id="A0A972FE41"/>
<keyword evidence="3" id="KW-0812">Transmembrane</keyword>
<feature type="domain" description="GGDEF" evidence="4">
    <location>
        <begin position="153"/>
        <end position="282"/>
    </location>
</feature>
<dbReference type="Gene3D" id="3.30.70.270">
    <property type="match status" value="1"/>
</dbReference>
<keyword evidence="3" id="KW-1133">Transmembrane helix</keyword>
<evidence type="ECO:0000256" key="3">
    <source>
        <dbReference type="SAM" id="Phobius"/>
    </source>
</evidence>
<dbReference type="EMBL" id="WTVM01000204">
    <property type="protein sequence ID" value="NMG05084.1"/>
    <property type="molecule type" value="Genomic_DNA"/>
</dbReference>
<comment type="catalytic activity">
    <reaction evidence="2">
        <text>2 GTP = 3',3'-c-di-GMP + 2 diphosphate</text>
        <dbReference type="Rhea" id="RHEA:24898"/>
        <dbReference type="ChEBI" id="CHEBI:33019"/>
        <dbReference type="ChEBI" id="CHEBI:37565"/>
        <dbReference type="ChEBI" id="CHEBI:58805"/>
        <dbReference type="EC" id="2.7.7.65"/>
    </reaction>
</comment>
<keyword evidence="3" id="KW-0472">Membrane</keyword>
<dbReference type="SUPFAM" id="SSF55073">
    <property type="entry name" value="Nucleotide cyclase"/>
    <property type="match status" value="1"/>
</dbReference>
<dbReference type="GO" id="GO:0052621">
    <property type="term" value="F:diguanylate cyclase activity"/>
    <property type="evidence" value="ECO:0007669"/>
    <property type="project" value="UniProtKB-EC"/>
</dbReference>
<dbReference type="PANTHER" id="PTHR45138">
    <property type="entry name" value="REGULATORY COMPONENTS OF SENSORY TRANSDUCTION SYSTEM"/>
    <property type="match status" value="1"/>
</dbReference>
<feature type="transmembrane region" description="Helical" evidence="3">
    <location>
        <begin position="58"/>
        <end position="82"/>
    </location>
</feature>
<protein>
    <recommendedName>
        <fullName evidence="1">diguanylate cyclase</fullName>
        <ecNumber evidence="1">2.7.7.65</ecNumber>
    </recommendedName>
</protein>
<dbReference type="InterPro" id="IPR029787">
    <property type="entry name" value="Nucleotide_cyclase"/>
</dbReference>
<gene>
    <name evidence="5" type="ORF">GPA21_19270</name>
</gene>
<dbReference type="NCBIfam" id="TIGR00254">
    <property type="entry name" value="GGDEF"/>
    <property type="match status" value="1"/>
</dbReference>
<organism evidence="5 6">
    <name type="scientific">Azoarcus taiwanensis</name>
    <dbReference type="NCBI Taxonomy" id="666964"/>
    <lineage>
        <taxon>Bacteria</taxon>
        <taxon>Pseudomonadati</taxon>
        <taxon>Pseudomonadota</taxon>
        <taxon>Betaproteobacteria</taxon>
        <taxon>Rhodocyclales</taxon>
        <taxon>Zoogloeaceae</taxon>
        <taxon>Azoarcus</taxon>
    </lineage>
</organism>
<sequence length="282" mass="31108">MANDVGLSMVLLACAWRAWRTGDTRLSGWIVALSVVVSLWLIGYSARFAALFWTFPGVLILFFLVPPRAAIMLGLLSIAGAASLSWHELGGGEGLPFFVFTTVFTAILGFVTSQQAQHRIANWRSLSLLDPLTGIGNRRQLEFDFEQLGAWGREGVIAALDLDHFKRINDECGHETGDAVLRTWASTVQAELRRSDRLYRLGGEEFLLWMPDIDTAQAEAVFQRLRTATSERVKVNGRSVTCSAGAIRIQPGENWQQALARADEALYEAKQAGRDRLVLAAG</sequence>
<proteinExistence type="predicted"/>